<organism evidence="1 2">
    <name type="scientific">Enterococcus mundtii</name>
    <dbReference type="NCBI Taxonomy" id="53346"/>
    <lineage>
        <taxon>Bacteria</taxon>
        <taxon>Bacillati</taxon>
        <taxon>Bacillota</taxon>
        <taxon>Bacilli</taxon>
        <taxon>Lactobacillales</taxon>
        <taxon>Enterococcaceae</taxon>
        <taxon>Enterococcus</taxon>
    </lineage>
</organism>
<protein>
    <submittedName>
        <fullName evidence="1">Uncharacterized protein</fullName>
    </submittedName>
</protein>
<sequence>MNKIAQIIISDEFQAPNENEGHRGVLINPSLGVGVPGIPTLYSFTITILLTGYKGVKINKLTVKILDKSESDPNKRILFYQDITTAISEEQMINYNMNLNFDMRNFRFRHEGLHKIEVTLNDEVISQEFAVYVLEEM</sequence>
<evidence type="ECO:0000313" key="2">
    <source>
        <dbReference type="Proteomes" id="UP000237934"/>
    </source>
</evidence>
<proteinExistence type="predicted"/>
<name>A0A2S7RU62_ENTMU</name>
<gene>
    <name evidence="1" type="ORF">CUS89_07195</name>
</gene>
<evidence type="ECO:0000313" key="1">
    <source>
        <dbReference type="EMBL" id="PQF23347.1"/>
    </source>
</evidence>
<reference evidence="1 2" key="1">
    <citation type="journal article" date="2018" name="Pathog. Dis.">
        <title>Whole-genome sequencing based characterization of antimicrobial resistance in Enterococcus.</title>
        <authorList>
            <person name="Tyson G."/>
        </authorList>
    </citation>
    <scope>NUCLEOTIDE SEQUENCE [LARGE SCALE GENOMIC DNA]</scope>
    <source>
        <strain evidence="1 2">CVM N55263</strain>
    </source>
</reference>
<dbReference type="EMBL" id="PUAP01000022">
    <property type="protein sequence ID" value="PQF23347.1"/>
    <property type="molecule type" value="Genomic_DNA"/>
</dbReference>
<accession>A0A2S7RU62</accession>
<comment type="caution">
    <text evidence="1">The sequence shown here is derived from an EMBL/GenBank/DDBJ whole genome shotgun (WGS) entry which is preliminary data.</text>
</comment>
<dbReference type="AlphaFoldDB" id="A0A2S7RU62"/>
<dbReference type="RefSeq" id="WP_104871606.1">
    <property type="nucleotide sequence ID" value="NZ_JADNKX010000001.1"/>
</dbReference>
<dbReference type="Proteomes" id="UP000237934">
    <property type="component" value="Unassembled WGS sequence"/>
</dbReference>